<proteinExistence type="predicted"/>
<dbReference type="AlphaFoldDB" id="A0A644XZ39"/>
<accession>A0A644XZ39</accession>
<evidence type="ECO:0000313" key="1">
    <source>
        <dbReference type="EMBL" id="MPM21516.1"/>
    </source>
</evidence>
<gene>
    <name evidence="1" type="ORF">SDC9_67960</name>
</gene>
<comment type="caution">
    <text evidence="1">The sequence shown here is derived from an EMBL/GenBank/DDBJ whole genome shotgun (WGS) entry which is preliminary data.</text>
</comment>
<name>A0A644XZ39_9ZZZZ</name>
<protein>
    <submittedName>
        <fullName evidence="1">Uncharacterized protein</fullName>
    </submittedName>
</protein>
<organism evidence="1">
    <name type="scientific">bioreactor metagenome</name>
    <dbReference type="NCBI Taxonomy" id="1076179"/>
    <lineage>
        <taxon>unclassified sequences</taxon>
        <taxon>metagenomes</taxon>
        <taxon>ecological metagenomes</taxon>
    </lineage>
</organism>
<reference evidence="1" key="1">
    <citation type="submission" date="2019-08" db="EMBL/GenBank/DDBJ databases">
        <authorList>
            <person name="Kucharzyk K."/>
            <person name="Murdoch R.W."/>
            <person name="Higgins S."/>
            <person name="Loffler F."/>
        </authorList>
    </citation>
    <scope>NUCLEOTIDE SEQUENCE</scope>
</reference>
<sequence length="165" mass="18507">MIFRGDTSGVESFPLPDGSYVSHTGSGSYKKVELGGYEYYVSEGRYKNWDDFEAVILSVFTKEYFEALNGQGPEIFVEKDGALCYLDAAMGSDPAHYGEDTFELISKSDNEIKFNVIGRYHGYIPGVYTAREKDVKEGDDFTASYPLTLVKTADGWRFSEFSRAN</sequence>
<dbReference type="EMBL" id="VSSQ01003607">
    <property type="protein sequence ID" value="MPM21516.1"/>
    <property type="molecule type" value="Genomic_DNA"/>
</dbReference>